<dbReference type="SMART" id="SM01276">
    <property type="entry name" value="M60-like"/>
    <property type="match status" value="1"/>
</dbReference>
<dbReference type="InterPro" id="IPR013222">
    <property type="entry name" value="Glyco_hyd_98_carb-bd"/>
</dbReference>
<comment type="caution">
    <text evidence="9">The sequence shown here is derived from an EMBL/GenBank/DDBJ whole genome shotgun (WGS) entry which is preliminary data.</text>
</comment>
<dbReference type="PROSITE" id="PS50022">
    <property type="entry name" value="FA58C_3"/>
    <property type="match status" value="1"/>
</dbReference>
<evidence type="ECO:0000259" key="6">
    <source>
        <dbReference type="PROSITE" id="PS50022"/>
    </source>
</evidence>
<feature type="domain" description="Peptidase M60" evidence="8">
    <location>
        <begin position="321"/>
        <end position="636"/>
    </location>
</feature>
<organism evidence="9 10">
    <name type="scientific">Intestinibacter bartlettii</name>
    <dbReference type="NCBI Taxonomy" id="261299"/>
    <lineage>
        <taxon>Bacteria</taxon>
        <taxon>Bacillati</taxon>
        <taxon>Bacillota</taxon>
        <taxon>Clostridia</taxon>
        <taxon>Peptostreptococcales</taxon>
        <taxon>Peptostreptococcaceae</taxon>
        <taxon>Intestinibacter</taxon>
    </lineage>
</organism>
<dbReference type="PROSITE" id="PS50894">
    <property type="entry name" value="HPT"/>
    <property type="match status" value="1"/>
</dbReference>
<dbReference type="Pfam" id="PF13402">
    <property type="entry name" value="Peptidase_M60"/>
    <property type="match status" value="1"/>
</dbReference>
<evidence type="ECO:0000313" key="9">
    <source>
        <dbReference type="EMBL" id="MBU5335483.1"/>
    </source>
</evidence>
<evidence type="ECO:0000256" key="4">
    <source>
        <dbReference type="SAM" id="MobiDB-lite"/>
    </source>
</evidence>
<feature type="signal peptide" evidence="5">
    <location>
        <begin position="1"/>
        <end position="28"/>
    </location>
</feature>
<feature type="domain" description="HPt" evidence="7">
    <location>
        <begin position="1780"/>
        <end position="1884"/>
    </location>
</feature>
<accession>A0ABS6DUH1</accession>
<keyword evidence="3" id="KW-0175">Coiled coil</keyword>
<keyword evidence="10" id="KW-1185">Reference proteome</keyword>
<dbReference type="RefSeq" id="WP_216568618.1">
    <property type="nucleotide sequence ID" value="NZ_JAHLOQ010000005.1"/>
</dbReference>
<evidence type="ECO:0000259" key="8">
    <source>
        <dbReference type="PROSITE" id="PS51723"/>
    </source>
</evidence>
<feature type="compositionally biased region" description="Low complexity" evidence="4">
    <location>
        <begin position="43"/>
        <end position="58"/>
    </location>
</feature>
<feature type="chain" id="PRO_5047252051" evidence="5">
    <location>
        <begin position="29"/>
        <end position="2012"/>
    </location>
</feature>
<dbReference type="InterPro" id="IPR008207">
    <property type="entry name" value="Sig_transdc_His_kin_Hpt_dom"/>
</dbReference>
<keyword evidence="1" id="KW-0326">Glycosidase</keyword>
<dbReference type="Pfam" id="PF08305">
    <property type="entry name" value="NPCBM"/>
    <property type="match status" value="3"/>
</dbReference>
<keyword evidence="5" id="KW-0732">Signal</keyword>
<sequence length="2012" mass="225573">MNTTKIAATITLVAMVTNFSASTTSVLAHELTNKDEITSEIIQSSQSDDADSNLQSNQETSSKAKLISNSLKAEIKKFEKTNGKFEYAYNEAFKVKNSEMENVMSNDGSTKEALMKAFDDDTRSYWSSKKLNSDNFTNEIVVTLKESTTIDTMIYGGTPGWQKGYAEKFEIYASNTDSGDDFKLIATGEQAACHDIKEITFTPTKLKRFKFVYTKGNLNQAASSVFWLYKKDELKETINNLFTDGTMVQLKDEYNNKDIINELEEQVNKHPLKDQLIGAIEVAKELLEGEKDFSDRTFTLTQYGDTHAKAKNELRMSTFGTDLQSTGIVAKPGQVFRVYVEAEDGAPLPKIAFTQQEGRYGYWKQEYQLKKGINTITVPEIYDSSWANKPAKGGAVYLINKYTKAEQGKAPVVRIEGGEFFPLFNSGDDPEEFIKLLKEYKKKLDEDPDNTVDIYEFNTKRIMYTGTAKAAYQVFVKEGVDVQESVEVWNKQVQEAFDFAGLKDDPTDPTNDSTNVRTSIRLMQPYGAAYAYTDHIGVQRHIQEIILRPDQNSINSILWGTIHEVGHQMDIKAREWGEVTNNMWANNAYMKNGAGDKVPYNQLYKYLAPEQSLKTYTQLELGERLGMFWQLQLKKNTYWAELESLYRERKPNPQGDQARQDLFAKYSSEVIGMNLTHYFEKYGFNLSDKCKEELKKYPDLGEKIWYLNTSAMDYEGNGFENEDTSLEVTLSKSSSGIKLSMSVDKNAKEDLLGYEIIKEGKVIGFTSSSTFTDSEATDADESIDYEVVPYAKDLSTGNRVQINSLKPSISVQQDTITLKLNEKFNAKEYVKVLTHSGSDITEKVEYESDVDTTKRGNYQVKYTVKDNGSTAQKIVKVEVVSDYDYLSDFAWTSATTAWGTPRRNSNIQSRTNGDIKKFEKGFGIHANGKITYDLSDKEYDTFEALLGVDTSIQANNNSSVKFKIIADGKTLASTGVLGYYDNMVYVNVDVSGVSELVIEVSDNGNGNTLDHCIIANPKLTTNNAKPKITAEDKTLKLGQDFNAKEGVKAFDQEDGDLTSQVQIESNSFEKDKIGRFEVVYKVTDNDGNVATKKIYVTVSEDYTVKKSKHGQFSNLTEYNKEFKLPIVSVKNNTGHYGSSVIGNAIDGKINTHWETNTPNSSSFTNEVTFDLGELQEISKMAYASRRDGNHKGFATEFEIYVSEKESGDDFYLVGQGTYSGAISDVVEFNMSKVNARRVKFRFVKASGEWASFSEVAFYKEDKLADKMAGLFTNDKKTEVAESYNTLEKLDALRKEVKDHPAYELFKVELDKAEKLIRAKFPTLTVEEFTAIKKNTQLDLMDGVVADDQEDGNLTEQVVVDNGGFTPNKVGTYTVTYTVTDKDSNVATKQRTIVVYGQSTYVSDLDWVSATTGWKTVVKDKAVGTNNKIKLNIDGKVQTFDKGIGTATYSEIVYDLDGNYDYFTTYVGTDKNYNLGDTTIRFKVLADGEEVYTSDIIRTNTPAEFVKLDVTGVKQLVLVADDVDGNLRGDFSSWADTKLYQYYSKPVIKGDDVIVFNIKEKVDLLQGITATDLEDGDLTSEVKVETDYAEGKAGVFDVLYSVIDSDGFTTKFTRKVAITDEETYISDLKWKSATIGSGGIGINKSVRQLPIKIRNEDGSYQTYSKGIGTHAHSEIVYDSTGYDIFDTWVGLDEYVSKESVASVNFKVYVDGVLKAETGIMKADTPKKRLVVDVRESSQIKLVADQATNGNNWDHADWADAKFRNVPAFNTAELEKLLEQAKELDLNEYTEECIEALENVIQSAEEAMTSENQETVDNAVEQLKNAMDSLVKANLNQVVQIPDAYLKKAIQKQLNLSGQITVGDMRKLVSLNLSQVESLEGLQYAINLQSLDIQYNEIRDLSPLKNLRKLTDLKANPLGGLVSTRIYPQDNKATISFEVINRQGDKLAPTAITLKHNKTHEITTLNVADCVDANGLITIDTTGLESYLYTVTLVYQDTVDNYGSQFMFMIDNRQ</sequence>
<dbReference type="InterPro" id="IPR000421">
    <property type="entry name" value="FA58C"/>
</dbReference>
<name>A0ABS6DUH1_9FIRM</name>
<evidence type="ECO:0000313" key="10">
    <source>
        <dbReference type="Proteomes" id="UP001196301"/>
    </source>
</evidence>
<keyword evidence="1" id="KW-0378">Hydrolase</keyword>
<evidence type="ECO:0000256" key="3">
    <source>
        <dbReference type="SAM" id="Coils"/>
    </source>
</evidence>
<dbReference type="Pfam" id="PF00754">
    <property type="entry name" value="F5_F8_type_C"/>
    <property type="match status" value="2"/>
</dbReference>
<protein>
    <submittedName>
        <fullName evidence="9">NPCBM/NEW2 domain-containing protein</fullName>
    </submittedName>
</protein>
<reference evidence="9 10" key="1">
    <citation type="submission" date="2021-06" db="EMBL/GenBank/DDBJ databases">
        <authorList>
            <person name="Sun Q."/>
            <person name="Li D."/>
        </authorList>
    </citation>
    <scope>NUCLEOTIDE SEQUENCE [LARGE SCALE GENOMIC DNA]</scope>
    <source>
        <strain evidence="9 10">N19</strain>
    </source>
</reference>
<evidence type="ECO:0000259" key="7">
    <source>
        <dbReference type="PROSITE" id="PS50894"/>
    </source>
</evidence>
<dbReference type="PROSITE" id="PS51450">
    <property type="entry name" value="LRR"/>
    <property type="match status" value="1"/>
</dbReference>
<dbReference type="InterPro" id="IPR032179">
    <property type="entry name" value="Cry22Aa_Ig-like"/>
</dbReference>
<dbReference type="Proteomes" id="UP001196301">
    <property type="component" value="Unassembled WGS sequence"/>
</dbReference>
<feature type="coiled-coil region" evidence="3">
    <location>
        <begin position="1785"/>
        <end position="1834"/>
    </location>
</feature>
<dbReference type="SMART" id="SM00776">
    <property type="entry name" value="NPCBM"/>
    <property type="match status" value="3"/>
</dbReference>
<dbReference type="InterPro" id="IPR031161">
    <property type="entry name" value="Peptidase_M60_dom"/>
</dbReference>
<feature type="domain" description="F5/8 type C" evidence="6">
    <location>
        <begin position="1104"/>
        <end position="1260"/>
    </location>
</feature>
<gene>
    <name evidence="9" type="ORF">KQI20_03430</name>
</gene>
<comment type="caution">
    <text evidence="2">Lacks conserved residue(s) required for the propagation of feature annotation.</text>
</comment>
<feature type="region of interest" description="Disordered" evidence="4">
    <location>
        <begin position="43"/>
        <end position="63"/>
    </location>
</feature>
<evidence type="ECO:0000256" key="2">
    <source>
        <dbReference type="PROSITE-ProRule" id="PRU00110"/>
    </source>
</evidence>
<dbReference type="EMBL" id="JAHLOQ010000005">
    <property type="protein sequence ID" value="MBU5335483.1"/>
    <property type="molecule type" value="Genomic_DNA"/>
</dbReference>
<evidence type="ECO:0000256" key="5">
    <source>
        <dbReference type="SAM" id="SignalP"/>
    </source>
</evidence>
<dbReference type="PROSITE" id="PS51723">
    <property type="entry name" value="PEPTIDASE_M60"/>
    <property type="match status" value="1"/>
</dbReference>
<proteinExistence type="predicted"/>
<dbReference type="InterPro" id="IPR001611">
    <property type="entry name" value="Leu-rich_rpt"/>
</dbReference>
<evidence type="ECO:0000256" key="1">
    <source>
        <dbReference type="ARBA" id="ARBA00023295"/>
    </source>
</evidence>
<dbReference type="Pfam" id="PF16403">
    <property type="entry name" value="Bact_surface_Ig-like"/>
    <property type="match status" value="4"/>
</dbReference>